<dbReference type="STRING" id="70667.A0A183SHX2"/>
<evidence type="ECO:0000313" key="4">
    <source>
        <dbReference type="WBParaSite" id="SSLN_0000394301-mRNA-1"/>
    </source>
</evidence>
<dbReference type="EMBL" id="UYSU01032661">
    <property type="protein sequence ID" value="VDL90205.1"/>
    <property type="molecule type" value="Genomic_DNA"/>
</dbReference>
<evidence type="ECO:0000256" key="1">
    <source>
        <dbReference type="SAM" id="SignalP"/>
    </source>
</evidence>
<reference evidence="4" key="1">
    <citation type="submission" date="2016-06" db="UniProtKB">
        <authorList>
            <consortium name="WormBaseParasite"/>
        </authorList>
    </citation>
    <scope>IDENTIFICATION</scope>
</reference>
<sequence length="257" mass="28980">MRKQGQLPACILYWCVAAQSGCLLNLMQSSQPARSIASRLQELATNAALMAKDVRKKNSRMADLLERYNIEANKAVLFFLLDAKPSCDWVDLIATFNTAFSPESPNTEVQVFRYHFGQLIASPRDTANFLQEMWRPQRETSLITLTDISRAVITCLPVTIFDKTTVRAGQLSDTEVGAAAGDLVYPYYVNDLAPKHKHQDFTQQRFERLTSYMCEIARGHVRNEPLQPDSQTTSQPLHLTHIGLTARSDCNCQFATF</sequence>
<dbReference type="WBParaSite" id="SSLN_0000394301-mRNA-1">
    <property type="protein sequence ID" value="SSLN_0000394301-mRNA-1"/>
    <property type="gene ID" value="SSLN_0000394301"/>
</dbReference>
<dbReference type="AlphaFoldDB" id="A0A183SHX2"/>
<name>A0A183SHX2_SCHSO</name>
<keyword evidence="3" id="KW-1185">Reference proteome</keyword>
<organism evidence="4">
    <name type="scientific">Schistocephalus solidus</name>
    <name type="common">Tapeworm</name>
    <dbReference type="NCBI Taxonomy" id="70667"/>
    <lineage>
        <taxon>Eukaryota</taxon>
        <taxon>Metazoa</taxon>
        <taxon>Spiralia</taxon>
        <taxon>Lophotrochozoa</taxon>
        <taxon>Platyhelminthes</taxon>
        <taxon>Cestoda</taxon>
        <taxon>Eucestoda</taxon>
        <taxon>Diphyllobothriidea</taxon>
        <taxon>Diphyllobothriidae</taxon>
        <taxon>Schistocephalus</taxon>
    </lineage>
</organism>
<dbReference type="OrthoDB" id="432685at2759"/>
<feature type="signal peptide" evidence="1">
    <location>
        <begin position="1"/>
        <end position="18"/>
    </location>
</feature>
<accession>A0A183SHX2</accession>
<gene>
    <name evidence="2" type="ORF">SSLN_LOCUS3820</name>
</gene>
<evidence type="ECO:0000313" key="3">
    <source>
        <dbReference type="Proteomes" id="UP000275846"/>
    </source>
</evidence>
<dbReference type="Proteomes" id="UP000275846">
    <property type="component" value="Unassembled WGS sequence"/>
</dbReference>
<protein>
    <submittedName>
        <fullName evidence="4">COesterase domain-containing protein</fullName>
    </submittedName>
</protein>
<evidence type="ECO:0000313" key="2">
    <source>
        <dbReference type="EMBL" id="VDL90205.1"/>
    </source>
</evidence>
<proteinExistence type="predicted"/>
<feature type="chain" id="PRO_5043141176" evidence="1">
    <location>
        <begin position="19"/>
        <end position="257"/>
    </location>
</feature>
<reference evidence="2 3" key="2">
    <citation type="submission" date="2018-11" db="EMBL/GenBank/DDBJ databases">
        <authorList>
            <consortium name="Pathogen Informatics"/>
        </authorList>
    </citation>
    <scope>NUCLEOTIDE SEQUENCE [LARGE SCALE GENOMIC DNA]</scope>
    <source>
        <strain evidence="2 3">NST_G2</strain>
    </source>
</reference>
<keyword evidence="1" id="KW-0732">Signal</keyword>